<evidence type="ECO:0000313" key="2">
    <source>
        <dbReference type="EMBL" id="MBW0530920.1"/>
    </source>
</evidence>
<evidence type="ECO:0000256" key="1">
    <source>
        <dbReference type="SAM" id="MobiDB-lite"/>
    </source>
</evidence>
<proteinExistence type="predicted"/>
<comment type="caution">
    <text evidence="2">The sequence shown here is derived from an EMBL/GenBank/DDBJ whole genome shotgun (WGS) entry which is preliminary data.</text>
</comment>
<dbReference type="AlphaFoldDB" id="A0A9Q3I995"/>
<accession>A0A9Q3I995</accession>
<reference evidence="2" key="1">
    <citation type="submission" date="2021-03" db="EMBL/GenBank/DDBJ databases">
        <title>Draft genome sequence of rust myrtle Austropuccinia psidii MF-1, a brazilian biotype.</title>
        <authorList>
            <person name="Quecine M.C."/>
            <person name="Pachon D.M.R."/>
            <person name="Bonatelli M.L."/>
            <person name="Correr F.H."/>
            <person name="Franceschini L.M."/>
            <person name="Leite T.F."/>
            <person name="Margarido G.R.A."/>
            <person name="Almeida C.A."/>
            <person name="Ferrarezi J.A."/>
            <person name="Labate C.A."/>
        </authorList>
    </citation>
    <scope>NUCLEOTIDE SEQUENCE</scope>
    <source>
        <strain evidence="2">MF-1</strain>
    </source>
</reference>
<name>A0A9Q3I995_9BASI</name>
<feature type="region of interest" description="Disordered" evidence="1">
    <location>
        <begin position="51"/>
        <end position="91"/>
    </location>
</feature>
<dbReference type="EMBL" id="AVOT02036430">
    <property type="protein sequence ID" value="MBW0530920.1"/>
    <property type="molecule type" value="Genomic_DNA"/>
</dbReference>
<evidence type="ECO:0000313" key="3">
    <source>
        <dbReference type="Proteomes" id="UP000765509"/>
    </source>
</evidence>
<dbReference type="Proteomes" id="UP000765509">
    <property type="component" value="Unassembled WGS sequence"/>
</dbReference>
<keyword evidence="3" id="KW-1185">Reference proteome</keyword>
<organism evidence="2 3">
    <name type="scientific">Austropuccinia psidii MF-1</name>
    <dbReference type="NCBI Taxonomy" id="1389203"/>
    <lineage>
        <taxon>Eukaryota</taxon>
        <taxon>Fungi</taxon>
        <taxon>Dikarya</taxon>
        <taxon>Basidiomycota</taxon>
        <taxon>Pucciniomycotina</taxon>
        <taxon>Pucciniomycetes</taxon>
        <taxon>Pucciniales</taxon>
        <taxon>Sphaerophragmiaceae</taxon>
        <taxon>Austropuccinia</taxon>
    </lineage>
</organism>
<sequence>MSPTHLRNQPENREIFFRTRRHERGHLGHSGGWEEIERNDTHSAFHLPIQQKPQNRGLEGYVSSSSALPAPQRSFPMKYGLQEVQPASHRE</sequence>
<protein>
    <submittedName>
        <fullName evidence="2">Uncharacterized protein</fullName>
    </submittedName>
</protein>
<gene>
    <name evidence="2" type="ORF">O181_070635</name>
</gene>